<accession>A0ABS5U3Z8</accession>
<evidence type="ECO:0000256" key="10">
    <source>
        <dbReference type="ARBA" id="ARBA00023204"/>
    </source>
</evidence>
<evidence type="ECO:0000256" key="12">
    <source>
        <dbReference type="ARBA" id="ARBA00031671"/>
    </source>
</evidence>
<dbReference type="PROSITE" id="PS01084">
    <property type="entry name" value="DNA_PHOTOLYASES_2_2"/>
    <property type="match status" value="1"/>
</dbReference>
<dbReference type="PANTHER" id="PTHR10211:SF0">
    <property type="entry name" value="DEOXYRIBODIPYRIMIDINE PHOTO-LYASE"/>
    <property type="match status" value="1"/>
</dbReference>
<dbReference type="InterPro" id="IPR008148">
    <property type="entry name" value="DNA_photolyase_2"/>
</dbReference>
<organism evidence="15 16">
    <name type="scientific">Pelotalea chapellei</name>
    <dbReference type="NCBI Taxonomy" id="44671"/>
    <lineage>
        <taxon>Bacteria</taxon>
        <taxon>Pseudomonadati</taxon>
        <taxon>Thermodesulfobacteriota</taxon>
        <taxon>Desulfuromonadia</taxon>
        <taxon>Geobacterales</taxon>
        <taxon>Geobacteraceae</taxon>
        <taxon>Pelotalea</taxon>
    </lineage>
</organism>
<dbReference type="RefSeq" id="WP_214296243.1">
    <property type="nucleotide sequence ID" value="NZ_JAHDYS010000001.1"/>
</dbReference>
<comment type="catalytic activity">
    <reaction evidence="13">
        <text>cyclobutadipyrimidine (in DNA) = 2 pyrimidine residues (in DNA).</text>
        <dbReference type="EC" id="4.1.99.3"/>
    </reaction>
</comment>
<dbReference type="EMBL" id="JAHDYS010000001">
    <property type="protein sequence ID" value="MBT1070397.1"/>
    <property type="molecule type" value="Genomic_DNA"/>
</dbReference>
<evidence type="ECO:0000313" key="15">
    <source>
        <dbReference type="EMBL" id="MBT1070397.1"/>
    </source>
</evidence>
<dbReference type="InterPro" id="IPR036134">
    <property type="entry name" value="Crypto/Photolyase_FAD-like_sf"/>
</dbReference>
<dbReference type="PROSITE" id="PS01083">
    <property type="entry name" value="DNA_PHOTOLYASES_2_1"/>
    <property type="match status" value="1"/>
</dbReference>
<dbReference type="NCBIfam" id="TIGR00591">
    <property type="entry name" value="phr2"/>
    <property type="match status" value="1"/>
</dbReference>
<dbReference type="PANTHER" id="PTHR10211">
    <property type="entry name" value="DEOXYRIBODIPYRIMIDINE PHOTOLYASE"/>
    <property type="match status" value="1"/>
</dbReference>
<keyword evidence="9" id="KW-0238">DNA-binding</keyword>
<evidence type="ECO:0000256" key="9">
    <source>
        <dbReference type="ARBA" id="ARBA00023125"/>
    </source>
</evidence>
<evidence type="ECO:0000256" key="2">
    <source>
        <dbReference type="ARBA" id="ARBA00001974"/>
    </source>
</evidence>
<comment type="cofactor">
    <cofactor evidence="1">
        <name>(6R)-5,10-methylene-5,6,7,8-tetrahydrofolate</name>
        <dbReference type="ChEBI" id="CHEBI:15636"/>
    </cofactor>
</comment>
<keyword evidence="11" id="KW-0456">Lyase</keyword>
<dbReference type="InterPro" id="IPR052219">
    <property type="entry name" value="Photolyase_Class-2"/>
</dbReference>
<dbReference type="Gene3D" id="3.40.50.620">
    <property type="entry name" value="HUPs"/>
    <property type="match status" value="1"/>
</dbReference>
<dbReference type="InterPro" id="IPR014729">
    <property type="entry name" value="Rossmann-like_a/b/a_fold"/>
</dbReference>
<evidence type="ECO:0000256" key="5">
    <source>
        <dbReference type="ARBA" id="ARBA00014046"/>
    </source>
</evidence>
<dbReference type="InterPro" id="IPR032673">
    <property type="entry name" value="DNA_photolyase_2_CS"/>
</dbReference>
<gene>
    <name evidence="15" type="ORF">KJB30_01235</name>
</gene>
<evidence type="ECO:0000256" key="11">
    <source>
        <dbReference type="ARBA" id="ARBA00023239"/>
    </source>
</evidence>
<evidence type="ECO:0000256" key="7">
    <source>
        <dbReference type="ARBA" id="ARBA00022763"/>
    </source>
</evidence>
<comment type="similarity">
    <text evidence="3">Belongs to the DNA photolyase class-2 family.</text>
</comment>
<comment type="cofactor">
    <cofactor evidence="2">
        <name>FAD</name>
        <dbReference type="ChEBI" id="CHEBI:57692"/>
    </cofactor>
</comment>
<dbReference type="EC" id="4.1.99.3" evidence="4"/>
<dbReference type="SUPFAM" id="SSF48173">
    <property type="entry name" value="Cryptochrome/photolyase FAD-binding domain"/>
    <property type="match status" value="1"/>
</dbReference>
<dbReference type="Pfam" id="PF00875">
    <property type="entry name" value="DNA_photolyase"/>
    <property type="match status" value="1"/>
</dbReference>
<dbReference type="Gene3D" id="1.10.579.10">
    <property type="entry name" value="DNA Cyclobutane Dipyrimidine Photolyase, subunit A, domain 3"/>
    <property type="match status" value="1"/>
</dbReference>
<protein>
    <recommendedName>
        <fullName evidence="5">Deoxyribodipyrimidine photo-lyase</fullName>
        <ecNumber evidence="4">4.1.99.3</ecNumber>
    </recommendedName>
    <alternativeName>
        <fullName evidence="12">DNA photolyase</fullName>
    </alternativeName>
</protein>
<dbReference type="Proteomes" id="UP000784128">
    <property type="component" value="Unassembled WGS sequence"/>
</dbReference>
<dbReference type="InterPro" id="IPR006050">
    <property type="entry name" value="DNA_photolyase_N"/>
</dbReference>
<evidence type="ECO:0000256" key="1">
    <source>
        <dbReference type="ARBA" id="ARBA00001932"/>
    </source>
</evidence>
<evidence type="ECO:0000256" key="6">
    <source>
        <dbReference type="ARBA" id="ARBA00022630"/>
    </source>
</evidence>
<dbReference type="Gene3D" id="1.25.40.80">
    <property type="match status" value="1"/>
</dbReference>
<dbReference type="PROSITE" id="PS51645">
    <property type="entry name" value="PHR_CRY_ALPHA_BETA"/>
    <property type="match status" value="1"/>
</dbReference>
<comment type="caution">
    <text evidence="15">The sequence shown here is derived from an EMBL/GenBank/DDBJ whole genome shotgun (WGS) entry which is preliminary data.</text>
</comment>
<evidence type="ECO:0000256" key="13">
    <source>
        <dbReference type="ARBA" id="ARBA00033999"/>
    </source>
</evidence>
<evidence type="ECO:0000256" key="8">
    <source>
        <dbReference type="ARBA" id="ARBA00022827"/>
    </source>
</evidence>
<evidence type="ECO:0000313" key="16">
    <source>
        <dbReference type="Proteomes" id="UP000784128"/>
    </source>
</evidence>
<evidence type="ECO:0000256" key="4">
    <source>
        <dbReference type="ARBA" id="ARBA00013149"/>
    </source>
</evidence>
<keyword evidence="10" id="KW-0234">DNA repair</keyword>
<keyword evidence="7" id="KW-0227">DNA damage</keyword>
<proteinExistence type="inferred from homology"/>
<sequence>MVHPGRLHQLNSLPLSDGPIIYWMSRDQRVNDNWALIHAQQLALEHQVPLAVVFILAPAFLGATLRQYGFMLKGLEECAARLAALGIPFYLLQGHPPAEIITFIQQHSVGGVVTDFDPLRIKRGWREEAAAASSVSFIEVDAHNIVPCRVASTKQEFGAYTIRPKIHRLLSDFLEDFPPLQYHPFPWPSSQPHLNKADYASVLSSLQVDRSVQEVTTVEPGGSAAHRHLRDFILSGLDGYDLLRNDPNLSGQSGLSPYLHFGQISAQRVALEAGRAAGGTPSGDAFLEELVVRRELSDNFCWYNMNYDCIEGFPDWARQTLKAHRHDQREFLYTPQQFECSRTHDPLWNAAQREMVTTGRMHGYMRMYWAKKILEWSPSPEEAMQVAIYLNDRYELDGRDPNGYTGIAWSIGGVHDRAWGERPVFGKIRYMNDKGCRRKFDVEGYIGRYSE</sequence>
<keyword evidence="8" id="KW-0274">FAD</keyword>
<evidence type="ECO:0000256" key="3">
    <source>
        <dbReference type="ARBA" id="ARBA00006409"/>
    </source>
</evidence>
<feature type="domain" description="Photolyase/cryptochrome alpha/beta" evidence="14">
    <location>
        <begin position="18"/>
        <end position="148"/>
    </location>
</feature>
<name>A0ABS5U3Z8_9BACT</name>
<dbReference type="SUPFAM" id="SSF52425">
    <property type="entry name" value="Cryptochrome/photolyase, N-terminal domain"/>
    <property type="match status" value="1"/>
</dbReference>
<keyword evidence="6" id="KW-0285">Flavoprotein</keyword>
<evidence type="ECO:0000259" key="14">
    <source>
        <dbReference type="PROSITE" id="PS51645"/>
    </source>
</evidence>
<keyword evidence="16" id="KW-1185">Reference proteome</keyword>
<dbReference type="InterPro" id="IPR036155">
    <property type="entry name" value="Crypto/Photolyase_N_sf"/>
</dbReference>
<reference evidence="15 16" key="1">
    <citation type="submission" date="2021-05" db="EMBL/GenBank/DDBJ databases">
        <title>The draft genome of Geobacter chapellei DSM 13688.</title>
        <authorList>
            <person name="Xu Z."/>
            <person name="Masuda Y."/>
            <person name="Itoh H."/>
            <person name="Senoo K."/>
        </authorList>
    </citation>
    <scope>NUCLEOTIDE SEQUENCE [LARGE SCALE GENOMIC DNA]</scope>
    <source>
        <strain evidence="15 16">DSM 13688</strain>
    </source>
</reference>